<organism evidence="2 3">
    <name type="scientific">Pricia antarctica</name>
    <dbReference type="NCBI Taxonomy" id="641691"/>
    <lineage>
        <taxon>Bacteria</taxon>
        <taxon>Pseudomonadati</taxon>
        <taxon>Bacteroidota</taxon>
        <taxon>Flavobacteriia</taxon>
        <taxon>Flavobacteriales</taxon>
        <taxon>Flavobacteriaceae</taxon>
        <taxon>Pricia</taxon>
    </lineage>
</organism>
<reference evidence="2 3" key="1">
    <citation type="submission" date="2016-10" db="EMBL/GenBank/DDBJ databases">
        <authorList>
            <person name="de Groot N.N."/>
        </authorList>
    </citation>
    <scope>NUCLEOTIDE SEQUENCE [LARGE SCALE GENOMIC DNA]</scope>
    <source>
        <strain evidence="2 3">DSM 23421</strain>
    </source>
</reference>
<dbReference type="Proteomes" id="UP000199109">
    <property type="component" value="Unassembled WGS sequence"/>
</dbReference>
<dbReference type="Gene3D" id="3.20.20.140">
    <property type="entry name" value="Metal-dependent hydrolases"/>
    <property type="match status" value="1"/>
</dbReference>
<name>A0A1G7HX20_9FLAO</name>
<evidence type="ECO:0000259" key="1">
    <source>
        <dbReference type="Pfam" id="PF04909"/>
    </source>
</evidence>
<dbReference type="SUPFAM" id="SSF51556">
    <property type="entry name" value="Metallo-dependent hydrolases"/>
    <property type="match status" value="1"/>
</dbReference>
<evidence type="ECO:0000313" key="3">
    <source>
        <dbReference type="Proteomes" id="UP000199109"/>
    </source>
</evidence>
<accession>A0A1G7HX20</accession>
<gene>
    <name evidence="2" type="ORF">SAMN05421636_11071</name>
</gene>
<evidence type="ECO:0000313" key="2">
    <source>
        <dbReference type="EMBL" id="SDF04639.1"/>
    </source>
</evidence>
<feature type="domain" description="Amidohydrolase-related" evidence="1">
    <location>
        <begin position="83"/>
        <end position="330"/>
    </location>
</feature>
<sequence>MGLLVLIGMKIDAHVHCNSTRNDLLEYGIENDIRFISIITDVPEFPSIEDQLKTVVGLKKNYGNHLNFAISFSCQGWESKKWLEKSLDTIQKSLDMGAVGVKVWKNIGMSLTDENARYVMLDHPSFEPIFNYLEDNDVVLLGHNGEPKNCWLPIDEMTVESDRKYFSAHPEYYMNLHPEIPDYKAQLEARNNVLKRHPKLRFVGLHLASLEYDVKEVAAWLDSFPLTMVDLAERIVHIQHQAVTNWQKVHDFFMQYQNRIIYGTDLITDDATRNHELEAYLDKRYKMDWDFFANEQSITVPEIKGTFKGLGLPPTILQKIFHANAKRTYKI</sequence>
<dbReference type="RefSeq" id="WP_091873315.1">
    <property type="nucleotide sequence ID" value="NZ_FNAO01000010.1"/>
</dbReference>
<dbReference type="GO" id="GO:0016787">
    <property type="term" value="F:hydrolase activity"/>
    <property type="evidence" value="ECO:0007669"/>
    <property type="project" value="UniProtKB-KW"/>
</dbReference>
<dbReference type="STRING" id="641691.SAMN05421636_11071"/>
<dbReference type="AlphaFoldDB" id="A0A1G7HX20"/>
<protein>
    <submittedName>
        <fullName evidence="2">Amidohydrolase</fullName>
    </submittedName>
</protein>
<dbReference type="Pfam" id="PF04909">
    <property type="entry name" value="Amidohydro_2"/>
    <property type="match status" value="1"/>
</dbReference>
<proteinExistence type="predicted"/>
<keyword evidence="2" id="KW-0378">Hydrolase</keyword>
<keyword evidence="3" id="KW-1185">Reference proteome</keyword>
<dbReference type="InterPro" id="IPR032466">
    <property type="entry name" value="Metal_Hydrolase"/>
</dbReference>
<dbReference type="OrthoDB" id="644687at2"/>
<dbReference type="EMBL" id="FNAO01000010">
    <property type="protein sequence ID" value="SDF04639.1"/>
    <property type="molecule type" value="Genomic_DNA"/>
</dbReference>
<dbReference type="InterPro" id="IPR006680">
    <property type="entry name" value="Amidohydro-rel"/>
</dbReference>